<evidence type="ECO:0000313" key="6">
    <source>
        <dbReference type="EMBL" id="EHJ92897.1"/>
    </source>
</evidence>
<dbReference type="Pfam" id="PF13545">
    <property type="entry name" value="HTH_Crp_2"/>
    <property type="match status" value="1"/>
</dbReference>
<proteinExistence type="predicted"/>
<evidence type="ECO:0000259" key="4">
    <source>
        <dbReference type="PROSITE" id="PS50042"/>
    </source>
</evidence>
<dbReference type="PRINTS" id="PR00034">
    <property type="entry name" value="HTHCRP"/>
</dbReference>
<dbReference type="Pfam" id="PF00027">
    <property type="entry name" value="cNMP_binding"/>
    <property type="match status" value="1"/>
</dbReference>
<keyword evidence="1" id="KW-0805">Transcription regulation</keyword>
<dbReference type="SMART" id="SM00100">
    <property type="entry name" value="cNMP"/>
    <property type="match status" value="1"/>
</dbReference>
<dbReference type="Gene3D" id="1.10.10.10">
    <property type="entry name" value="Winged helix-like DNA-binding domain superfamily/Winged helix DNA-binding domain"/>
    <property type="match status" value="1"/>
</dbReference>
<evidence type="ECO:0000313" key="7">
    <source>
        <dbReference type="Proteomes" id="UP000005756"/>
    </source>
</evidence>
<keyword evidence="2" id="KW-0238">DNA-binding</keyword>
<organism evidence="6 7">
    <name type="scientific">Vreelandella boliviensis LC1</name>
    <dbReference type="NCBI Taxonomy" id="1072583"/>
    <lineage>
        <taxon>Bacteria</taxon>
        <taxon>Pseudomonadati</taxon>
        <taxon>Pseudomonadota</taxon>
        <taxon>Gammaproteobacteria</taxon>
        <taxon>Oceanospirillales</taxon>
        <taxon>Halomonadaceae</taxon>
        <taxon>Vreelandella</taxon>
    </lineage>
</organism>
<dbReference type="SUPFAM" id="SSF46785">
    <property type="entry name" value="Winged helix' DNA-binding domain"/>
    <property type="match status" value="1"/>
</dbReference>
<dbReference type="InterPro" id="IPR012318">
    <property type="entry name" value="HTH_CRP"/>
</dbReference>
<dbReference type="PANTHER" id="PTHR24567">
    <property type="entry name" value="CRP FAMILY TRANSCRIPTIONAL REGULATORY PROTEIN"/>
    <property type="match status" value="1"/>
</dbReference>
<feature type="domain" description="Cyclic nucleotide-binding" evidence="4">
    <location>
        <begin position="48"/>
        <end position="106"/>
    </location>
</feature>
<dbReference type="AlphaFoldDB" id="A0A7U9GFG8"/>
<dbReference type="SUPFAM" id="SSF51206">
    <property type="entry name" value="cAMP-binding domain-like"/>
    <property type="match status" value="1"/>
</dbReference>
<evidence type="ECO:0000256" key="1">
    <source>
        <dbReference type="ARBA" id="ARBA00023015"/>
    </source>
</evidence>
<dbReference type="InterPro" id="IPR036388">
    <property type="entry name" value="WH-like_DNA-bd_sf"/>
</dbReference>
<dbReference type="FunFam" id="1.10.10.10:FF:000028">
    <property type="entry name" value="Fumarate/nitrate reduction transcriptional regulator Fnr"/>
    <property type="match status" value="1"/>
</dbReference>
<dbReference type="Proteomes" id="UP000005756">
    <property type="component" value="Unassembled WGS sequence"/>
</dbReference>
<dbReference type="Gene3D" id="2.60.120.10">
    <property type="entry name" value="Jelly Rolls"/>
    <property type="match status" value="1"/>
</dbReference>
<evidence type="ECO:0000256" key="3">
    <source>
        <dbReference type="ARBA" id="ARBA00023163"/>
    </source>
</evidence>
<feature type="domain" description="HTH crp-type" evidence="5">
    <location>
        <begin position="170"/>
        <end position="243"/>
    </location>
</feature>
<dbReference type="PROSITE" id="PS51063">
    <property type="entry name" value="HTH_CRP_2"/>
    <property type="match status" value="1"/>
</dbReference>
<dbReference type="CDD" id="cd00092">
    <property type="entry name" value="HTH_CRP"/>
    <property type="match status" value="1"/>
</dbReference>
<accession>A0A7U9GFG8</accession>
<evidence type="ECO:0000259" key="5">
    <source>
        <dbReference type="PROSITE" id="PS51063"/>
    </source>
</evidence>
<dbReference type="GO" id="GO:0003677">
    <property type="term" value="F:DNA binding"/>
    <property type="evidence" value="ECO:0007669"/>
    <property type="project" value="UniProtKB-KW"/>
</dbReference>
<dbReference type="NCBIfam" id="NF008365">
    <property type="entry name" value="PRK11161.1"/>
    <property type="match status" value="1"/>
</dbReference>
<dbReference type="InterPro" id="IPR050397">
    <property type="entry name" value="Env_Response_Regulators"/>
</dbReference>
<gene>
    <name evidence="6" type="ORF">KUC_2859</name>
</gene>
<keyword evidence="3" id="KW-0804">Transcription</keyword>
<dbReference type="SMART" id="SM00419">
    <property type="entry name" value="HTH_CRP"/>
    <property type="match status" value="1"/>
</dbReference>
<reference evidence="6 7" key="1">
    <citation type="submission" date="2011-10" db="EMBL/GenBank/DDBJ databases">
        <authorList>
            <person name="Quillaguamn J."/>
            <person name="Guzmn D."/>
            <person name="Balderrama-Subieta A."/>
            <person name="Cardona-Ortuo C."/>
            <person name="Guevara-Martnez M."/>
            <person name="Callisaya-Quispe N."/>
        </authorList>
    </citation>
    <scope>NUCLEOTIDE SEQUENCE [LARGE SCALE GENOMIC DNA]</scope>
    <source>
        <strain evidence="6 7">LC1</strain>
    </source>
</reference>
<dbReference type="InterPro" id="IPR018490">
    <property type="entry name" value="cNMP-bd_dom_sf"/>
</dbReference>
<protein>
    <submittedName>
        <fullName evidence="6">Transcriptional activator protein anr</fullName>
    </submittedName>
</protein>
<dbReference type="PROSITE" id="PS50042">
    <property type="entry name" value="CNMP_BINDING_3"/>
    <property type="match status" value="1"/>
</dbReference>
<dbReference type="InterPro" id="IPR036390">
    <property type="entry name" value="WH_DNA-bd_sf"/>
</dbReference>
<dbReference type="InterPro" id="IPR000595">
    <property type="entry name" value="cNMP-bd_dom"/>
</dbReference>
<dbReference type="EMBL" id="JH393258">
    <property type="protein sequence ID" value="EHJ92897.1"/>
    <property type="molecule type" value="Genomic_DNA"/>
</dbReference>
<dbReference type="CDD" id="cd00038">
    <property type="entry name" value="CAP_ED"/>
    <property type="match status" value="1"/>
</dbReference>
<name>A0A7U9GFG8_9GAMM</name>
<dbReference type="GO" id="GO:0005829">
    <property type="term" value="C:cytosol"/>
    <property type="evidence" value="ECO:0007669"/>
    <property type="project" value="TreeGrafter"/>
</dbReference>
<dbReference type="PANTHER" id="PTHR24567:SF75">
    <property type="entry name" value="FUMARATE AND NITRATE REDUCTION REGULATORY PROTEIN"/>
    <property type="match status" value="1"/>
</dbReference>
<dbReference type="InterPro" id="IPR014710">
    <property type="entry name" value="RmlC-like_jellyroll"/>
</dbReference>
<evidence type="ECO:0000256" key="2">
    <source>
        <dbReference type="ARBA" id="ARBA00023125"/>
    </source>
</evidence>
<sequence>MSTSLKEQRMLEPMISRRSLLHEARCQTCSLSSLCLPLALELDDMGQFDAIIRRRAPLKKGEPLFRQGDPFTSVYAVRSGSLKQITAEGNGSEQLTNFYLPSELVGLDGIDEEQYPGSVIALETTTVCEIPFDRLDLLSEELPELRVQLYRSMSKELRDDRRMMRLLSRKTADQRLASFLITLSDRFRRRGYSPFSFRLSMPRADIGNYLGLAVETVSRILSRFQQQNVVAVSGREINILDMQRLITLAEEEEQTVS</sequence>
<dbReference type="GO" id="GO:0003700">
    <property type="term" value="F:DNA-binding transcription factor activity"/>
    <property type="evidence" value="ECO:0007669"/>
    <property type="project" value="TreeGrafter"/>
</dbReference>